<protein>
    <submittedName>
        <fullName evidence="1 2">Uncharacterized protein</fullName>
    </submittedName>
</protein>
<dbReference type="AlphaFoldDB" id="B7PXD9"/>
<dbReference type="EnsemblMetazoa" id="ISCW020478-RA">
    <property type="protein sequence ID" value="ISCW020478-PA"/>
    <property type="gene ID" value="ISCW020478"/>
</dbReference>
<evidence type="ECO:0000313" key="2">
    <source>
        <dbReference type="EnsemblMetazoa" id="ISCW020478-PA"/>
    </source>
</evidence>
<sequence>MTTTSPESLRNPRGRHVKVHHCTDLITWQRQFHPGCSVHLQLPCLPHSRVRRFPPDNIVTVTQLVPLPIATPAVTRQQIKMYAAGARSRAYIALKPEIRWKPRQTPSRPLAIFASVSTTNHWDGDTRRCDTAAPARQFLAAL</sequence>
<accession>B7PXD9</accession>
<evidence type="ECO:0000313" key="1">
    <source>
        <dbReference type="EMBL" id="EEC11261.1"/>
    </source>
</evidence>
<reference evidence="1 3" key="1">
    <citation type="submission" date="2008-03" db="EMBL/GenBank/DDBJ databases">
        <title>Annotation of Ixodes scapularis.</title>
        <authorList>
            <consortium name="Ixodes scapularis Genome Project Consortium"/>
            <person name="Caler E."/>
            <person name="Hannick L.I."/>
            <person name="Bidwell S."/>
            <person name="Joardar V."/>
            <person name="Thiagarajan M."/>
            <person name="Amedeo P."/>
            <person name="Galinsky K.J."/>
            <person name="Schobel S."/>
            <person name="Inman J."/>
            <person name="Hostetler J."/>
            <person name="Miller J."/>
            <person name="Hammond M."/>
            <person name="Megy K."/>
            <person name="Lawson D."/>
            <person name="Kodira C."/>
            <person name="Sutton G."/>
            <person name="Meyer J."/>
            <person name="Hill C.A."/>
            <person name="Birren B."/>
            <person name="Nene V."/>
            <person name="Collins F."/>
            <person name="Alarcon-Chaidez F."/>
            <person name="Wikel S."/>
            <person name="Strausberg R."/>
        </authorList>
    </citation>
    <scope>NUCLEOTIDE SEQUENCE [LARGE SCALE GENOMIC DNA]</scope>
    <source>
        <strain evidence="3">Wikel</strain>
        <strain evidence="1">Wikel colony</strain>
    </source>
</reference>
<keyword evidence="3" id="KW-1185">Reference proteome</keyword>
<proteinExistence type="predicted"/>
<evidence type="ECO:0000313" key="3">
    <source>
        <dbReference type="Proteomes" id="UP000001555"/>
    </source>
</evidence>
<organism>
    <name type="scientific">Ixodes scapularis</name>
    <name type="common">Black-legged tick</name>
    <name type="synonym">Deer tick</name>
    <dbReference type="NCBI Taxonomy" id="6945"/>
    <lineage>
        <taxon>Eukaryota</taxon>
        <taxon>Metazoa</taxon>
        <taxon>Ecdysozoa</taxon>
        <taxon>Arthropoda</taxon>
        <taxon>Chelicerata</taxon>
        <taxon>Arachnida</taxon>
        <taxon>Acari</taxon>
        <taxon>Parasitiformes</taxon>
        <taxon>Ixodida</taxon>
        <taxon>Ixodoidea</taxon>
        <taxon>Ixodidae</taxon>
        <taxon>Ixodinae</taxon>
        <taxon>Ixodes</taxon>
    </lineage>
</organism>
<dbReference type="Proteomes" id="UP000001555">
    <property type="component" value="Unassembled WGS sequence"/>
</dbReference>
<dbReference type="HOGENOM" id="CLU_1817924_0_0_1"/>
<gene>
    <name evidence="1" type="ORF">IscW_ISCW020478</name>
</gene>
<dbReference type="InParanoid" id="B7PXD9"/>
<dbReference type="VEuPathDB" id="VectorBase:ISCW020478"/>
<name>B7PXD9_IXOSC</name>
<dbReference type="EMBL" id="DS813618">
    <property type="protein sequence ID" value="EEC11261.1"/>
    <property type="molecule type" value="Genomic_DNA"/>
</dbReference>
<reference evidence="2" key="2">
    <citation type="submission" date="2020-05" db="UniProtKB">
        <authorList>
            <consortium name="EnsemblMetazoa"/>
        </authorList>
    </citation>
    <scope>IDENTIFICATION</scope>
    <source>
        <strain evidence="2">wikel</strain>
    </source>
</reference>
<dbReference type="EMBL" id="ABJB010632414">
    <property type="status" value="NOT_ANNOTATED_CDS"/>
    <property type="molecule type" value="Genomic_DNA"/>
</dbReference>
<dbReference type="PaxDb" id="6945-B7PXD9"/>